<dbReference type="Proteomes" id="UP000094112">
    <property type="component" value="Unassembled WGS sequence"/>
</dbReference>
<evidence type="ECO:0000256" key="1">
    <source>
        <dbReference type="ARBA" id="ARBA00004604"/>
    </source>
</evidence>
<dbReference type="RefSeq" id="XP_019038819.1">
    <property type="nucleotide sequence ID" value="XM_019184690.1"/>
</dbReference>
<feature type="compositionally biased region" description="Polar residues" evidence="7">
    <location>
        <begin position="24"/>
        <end position="33"/>
    </location>
</feature>
<comment type="subcellular location">
    <subcellularLocation>
        <location evidence="1">Nucleus</location>
        <location evidence="1">Nucleolus</location>
    </subcellularLocation>
</comment>
<dbReference type="GO" id="GO:0051880">
    <property type="term" value="F:G-quadruplex DNA binding"/>
    <property type="evidence" value="ECO:0007669"/>
    <property type="project" value="EnsemblFungi"/>
</dbReference>
<name>A0A1E3P3Y8_WICAA</name>
<feature type="region of interest" description="Disordered" evidence="7">
    <location>
        <begin position="1"/>
        <end position="111"/>
    </location>
</feature>
<comment type="similarity">
    <text evidence="2">Belongs to the SLX9 family.</text>
</comment>
<dbReference type="OrthoDB" id="4068648at2759"/>
<dbReference type="AlphaFoldDB" id="A0A1E3P3Y8"/>
<evidence type="ECO:0000256" key="3">
    <source>
        <dbReference type="ARBA" id="ARBA00011523"/>
    </source>
</evidence>
<evidence type="ECO:0000313" key="8">
    <source>
        <dbReference type="EMBL" id="ODQ59612.1"/>
    </source>
</evidence>
<evidence type="ECO:0000256" key="2">
    <source>
        <dbReference type="ARBA" id="ARBA00011022"/>
    </source>
</evidence>
<organism evidence="8 9">
    <name type="scientific">Wickerhamomyces anomalus (strain ATCC 58044 / CBS 1984 / NCYC 433 / NRRL Y-366-8)</name>
    <name type="common">Yeast</name>
    <name type="synonym">Hansenula anomala</name>
    <dbReference type="NCBI Taxonomy" id="683960"/>
    <lineage>
        <taxon>Eukaryota</taxon>
        <taxon>Fungi</taxon>
        <taxon>Dikarya</taxon>
        <taxon>Ascomycota</taxon>
        <taxon>Saccharomycotina</taxon>
        <taxon>Saccharomycetes</taxon>
        <taxon>Phaffomycetales</taxon>
        <taxon>Wickerhamomycetaceae</taxon>
        <taxon>Wickerhamomyces</taxon>
    </lineage>
</organism>
<evidence type="ECO:0000256" key="6">
    <source>
        <dbReference type="ARBA" id="ARBA00025083"/>
    </source>
</evidence>
<dbReference type="Pfam" id="PF15341">
    <property type="entry name" value="SLX9"/>
    <property type="match status" value="1"/>
</dbReference>
<dbReference type="GO" id="GO:0032040">
    <property type="term" value="C:small-subunit processome"/>
    <property type="evidence" value="ECO:0007669"/>
    <property type="project" value="EnsemblFungi"/>
</dbReference>
<dbReference type="GeneID" id="30201936"/>
<dbReference type="STRING" id="683960.A0A1E3P3Y8"/>
<dbReference type="EMBL" id="KV454210">
    <property type="protein sequence ID" value="ODQ59612.1"/>
    <property type="molecule type" value="Genomic_DNA"/>
</dbReference>
<reference evidence="8 9" key="1">
    <citation type="journal article" date="2016" name="Proc. Natl. Acad. Sci. U.S.A.">
        <title>Comparative genomics of biotechnologically important yeasts.</title>
        <authorList>
            <person name="Riley R."/>
            <person name="Haridas S."/>
            <person name="Wolfe K.H."/>
            <person name="Lopes M.R."/>
            <person name="Hittinger C.T."/>
            <person name="Goeker M."/>
            <person name="Salamov A.A."/>
            <person name="Wisecaver J.H."/>
            <person name="Long T.M."/>
            <person name="Calvey C.H."/>
            <person name="Aerts A.L."/>
            <person name="Barry K.W."/>
            <person name="Choi C."/>
            <person name="Clum A."/>
            <person name="Coughlan A.Y."/>
            <person name="Deshpande S."/>
            <person name="Douglass A.P."/>
            <person name="Hanson S.J."/>
            <person name="Klenk H.-P."/>
            <person name="LaButti K.M."/>
            <person name="Lapidus A."/>
            <person name="Lindquist E.A."/>
            <person name="Lipzen A.M."/>
            <person name="Meier-Kolthoff J.P."/>
            <person name="Ohm R.A."/>
            <person name="Otillar R.P."/>
            <person name="Pangilinan J.L."/>
            <person name="Peng Y."/>
            <person name="Rokas A."/>
            <person name="Rosa C.A."/>
            <person name="Scheuner C."/>
            <person name="Sibirny A.A."/>
            <person name="Slot J.C."/>
            <person name="Stielow J.B."/>
            <person name="Sun H."/>
            <person name="Kurtzman C.P."/>
            <person name="Blackwell M."/>
            <person name="Grigoriev I.V."/>
            <person name="Jeffries T.W."/>
        </authorList>
    </citation>
    <scope>NUCLEOTIDE SEQUENCE [LARGE SCALE GENOMIC DNA]</scope>
    <source>
        <strain evidence="9">ATCC 58044 / CBS 1984 / NCYC 433 / NRRL Y-366-8</strain>
    </source>
</reference>
<dbReference type="GO" id="GO:0030686">
    <property type="term" value="C:90S preribosome"/>
    <property type="evidence" value="ECO:0007669"/>
    <property type="project" value="EnsemblFungi"/>
</dbReference>
<comment type="function">
    <text evidence="6">Involved in ribosome biogenesis. Required for normal pre-rRNA processing in internal transcribed spacer 1 (ITS1). May be involved in the movements of the replication forks.</text>
</comment>
<gene>
    <name evidence="8" type="ORF">WICANDRAFT_78252</name>
</gene>
<keyword evidence="5" id="KW-0539">Nucleus</keyword>
<evidence type="ECO:0000256" key="4">
    <source>
        <dbReference type="ARBA" id="ARBA00021321"/>
    </source>
</evidence>
<feature type="compositionally biased region" description="Basic and acidic residues" evidence="7">
    <location>
        <begin position="34"/>
        <end position="68"/>
    </location>
</feature>
<comment type="subunit">
    <text evidence="3">Interacts with the 35S, 23S and 20S pre-rRNAs and with the U3 snoRNA.</text>
</comment>
<dbReference type="InterPro" id="IPR028160">
    <property type="entry name" value="Slx9-like"/>
</dbReference>
<evidence type="ECO:0000256" key="5">
    <source>
        <dbReference type="ARBA" id="ARBA00023242"/>
    </source>
</evidence>
<accession>A0A1E3P3Y8</accession>
<evidence type="ECO:0000256" key="7">
    <source>
        <dbReference type="SAM" id="MobiDB-lite"/>
    </source>
</evidence>
<dbReference type="GO" id="GO:0000056">
    <property type="term" value="P:ribosomal small subunit export from nucleus"/>
    <property type="evidence" value="ECO:0007669"/>
    <property type="project" value="EnsemblFungi"/>
</dbReference>
<keyword evidence="9" id="KW-1185">Reference proteome</keyword>
<dbReference type="GO" id="GO:0000462">
    <property type="term" value="P:maturation of SSU-rRNA from tricistronic rRNA transcript (SSU-rRNA, 5.8S rRNA, LSU-rRNA)"/>
    <property type="evidence" value="ECO:0007669"/>
    <property type="project" value="EnsemblFungi"/>
</dbReference>
<proteinExistence type="inferred from homology"/>
<protein>
    <recommendedName>
        <fullName evidence="4">Ribosome biogenesis protein SLX9</fullName>
    </recommendedName>
</protein>
<dbReference type="GO" id="GO:0030688">
    <property type="term" value="C:preribosome, small subunit precursor"/>
    <property type="evidence" value="ECO:0007669"/>
    <property type="project" value="EnsemblFungi"/>
</dbReference>
<sequence>MAAKKRVNLRAKVASKASNKKPIQPSSIDNQLSEDPKAFLHEYKESKREKQDTRSKEFLNRLSSKDDNLSGISKSSIRRRKRKQKAELLPKMQDLLTSLEDTTSDNKEEDKSDKFANINIVDRKTGNKYIEHVQKRKNLPNPKNQKGAKVIEKMEREKFVQVLQDPNFRANPFATLRESIAARLKNGTI</sequence>
<evidence type="ECO:0000313" key="9">
    <source>
        <dbReference type="Proteomes" id="UP000094112"/>
    </source>
</evidence>